<gene>
    <name evidence="9" type="ORF">CAUJ_LOCUS3968</name>
</gene>
<feature type="domain" description="ARC105/Med15 mediator subunit C-terminal" evidence="8">
    <location>
        <begin position="1533"/>
        <end position="1636"/>
    </location>
</feature>
<feature type="compositionally biased region" description="Polar residues" evidence="7">
    <location>
        <begin position="1256"/>
        <end position="1274"/>
    </location>
</feature>
<comment type="similarity">
    <text evidence="6">Belongs to the MPP10 family.</text>
</comment>
<dbReference type="GO" id="GO:0034457">
    <property type="term" value="C:Mpp10 complex"/>
    <property type="evidence" value="ECO:0007669"/>
    <property type="project" value="InterPro"/>
</dbReference>
<dbReference type="PANTHER" id="PTHR17039:SF0">
    <property type="entry name" value="U3 SMALL NUCLEOLAR RIBONUCLEOPROTEIN PROTEIN MPP10"/>
    <property type="match status" value="1"/>
</dbReference>
<feature type="region of interest" description="Disordered" evidence="7">
    <location>
        <begin position="562"/>
        <end position="610"/>
    </location>
</feature>
<feature type="region of interest" description="Disordered" evidence="7">
    <location>
        <begin position="966"/>
        <end position="991"/>
    </location>
</feature>
<feature type="region of interest" description="Disordered" evidence="7">
    <location>
        <begin position="204"/>
        <end position="456"/>
    </location>
</feature>
<evidence type="ECO:0000313" key="10">
    <source>
        <dbReference type="Proteomes" id="UP000835052"/>
    </source>
</evidence>
<feature type="region of interest" description="Disordered" evidence="7">
    <location>
        <begin position="624"/>
        <end position="652"/>
    </location>
</feature>
<dbReference type="OrthoDB" id="445326at2759"/>
<feature type="compositionally biased region" description="Basic and acidic residues" evidence="7">
    <location>
        <begin position="966"/>
        <end position="981"/>
    </location>
</feature>
<feature type="compositionally biased region" description="Basic and acidic residues" evidence="7">
    <location>
        <begin position="893"/>
        <end position="902"/>
    </location>
</feature>
<evidence type="ECO:0000256" key="4">
    <source>
        <dbReference type="ARBA" id="ARBA00023242"/>
    </source>
</evidence>
<dbReference type="GO" id="GO:0005732">
    <property type="term" value="C:sno(s)RNA-containing ribonucleoprotein complex"/>
    <property type="evidence" value="ECO:0007669"/>
    <property type="project" value="InterPro"/>
</dbReference>
<feature type="region of interest" description="Disordered" evidence="7">
    <location>
        <begin position="706"/>
        <end position="771"/>
    </location>
</feature>
<name>A0A8S1GXD5_9PELO</name>
<feature type="compositionally biased region" description="Basic residues" evidence="7">
    <location>
        <begin position="431"/>
        <end position="441"/>
    </location>
</feature>
<dbReference type="Proteomes" id="UP000835052">
    <property type="component" value="Unassembled WGS sequence"/>
</dbReference>
<sequence>MSARRRRGTQAREPSPQDFQDDHLEVIPILSGVKKPSRKNNQGDKSEMATVDSSSSEEVVPQESMKNVRVTRSMSGITSSRKTSEEMLSTPITPRRKRTASAEKMKDEKNPTQVMEIIEEEGSKTPTKFPVPEKISSTKRSSKQRTPAATPKKRRSTRGTASEEQTQVREPVFDDISGKEPRFRRSRDLKPRNYEEVVFIDLTEDSAEETAEPVFQGETTDFTTTKQNDGEQPLVVSDIEEIDNVSRRESLDSPLGPAAEHHQVVESDWLNAPQDPCNDTVLSMDWEEAPKDSLPEKCRESEKDLEDEKKENRSSEHVQIAEESSEDLAGKPEEVVWISSKPTKSSEDSRKTETGDDSKEPPVLLLEEDEDIVEETKKNVDDDASVQFAAEEKNLNKPNHEKSTDETFERFEGRLQSEENGGPAEGDLTATRKKGNRKKSKSANPVSAEQREKEQFLDDKMIENGVADVVSIPLIPDFKDFFNNHGKYGEQLDEAIRSVFEFSCKVAPQPDDLPLPFISNHEEVVWSYVSHKAKQLKGFCRRNKVALDEIFAKHLFLEVENGPETFENDAEDEENYLDEEGEEDEEHQSDYSDESGEMPSNDLEDKDLFSLKPEDLVNLERELQEMEDEEDQNEGQESEDNSERDKKHYPKSVVDDQFFSLAEMNDFLDRMDRQEIEDDVLVSESSHSGTADYRYEDFFGKREAVPEAPVEKKKLKRKHADPTPKSEKKKVRFAEDVLGDGESEEENEKEVPVLLGDKKEKKKSKFEQRQDKLQERIEALEKENLQPRKWELSGEVTAEGREENTLLETHVEFDHGAKRAPEVTEDFTTKLEEMIKQRIKDKSFDDVIRVRKEEEKPTTFRVDPLEETEGTKKSLSEVYEKEYQKAVENGSSEPKKNEAHEEIEKRLKSLFHLVDSLSHFEYTPPQAVDDVKIVSNMASLRVEEVGIMASTDSDLLAPEEVKKKAKGEVKAHEERTKTDKLRARRKKKTKQRALVMKMGEEKVFGEQKALKLKKKKKEKGIGQQEEKFKTSQFFSKLQSTVQQELKEKKKKKKVISSTIDGGPTGAVGGANAAGMMAYPGGGLVMPGNAMNIQQQPQRLTPAQQQQRLQQMQMYGQQGTSNMMNAPHGMMQQNPAMYSQPGQQVPYGQSNNSKFNSSRCNSSRKMALRTAKRMYQNFNMNDKRMVHPNVGAPPGQIMVPTGMMRPGMHQMQYAGGPMPMNSGGPQVINMNSRMHGAQQMSVPNVPQMTSAGGLMQPQPNANQIPGASPKVTNVGSPHTMHQQPQHSSPQLAQQLQPATPQGGPASVQAPGSVGALSGGPGSQQPASNQPEERSAEYTALLKELQTLYLDQLRRISDRCAVDSGPKPKGLERVMEVLEEKRTVRYQLLQGLRPQIRELVEKESLTYPLMDVLRKKLVPSHKYEEILNPSSPEKLFDDETNDAVPTRLDPWQSISHMRIKVPENVREMIKVAVEEVTREDTRKRVRDEASEEEFHKRKVARRRERHFGVPRTISPSEDPRFMIDCLFDKRVPWIMPSEARAELVKCPWRVDELNLPTSSSCPAVIVCIEPENMLCEPLRLIVPAAYPAEPASVQFDRSFPLEKGAKINPLEAIFEKHLAQQSKPYSITSYCLAFKEACAELLKKRDNLRTKLSDNAFGDKNVVKR</sequence>
<feature type="compositionally biased region" description="Basic and acidic residues" evidence="7">
    <location>
        <begin position="390"/>
        <end position="417"/>
    </location>
</feature>
<keyword evidence="5" id="KW-0687">Ribonucleoprotein</keyword>
<feature type="compositionally biased region" description="Low complexity" evidence="7">
    <location>
        <begin position="1275"/>
        <end position="1304"/>
    </location>
</feature>
<evidence type="ECO:0000313" key="9">
    <source>
        <dbReference type="EMBL" id="CAD6188049.1"/>
    </source>
</evidence>
<evidence type="ECO:0000259" key="8">
    <source>
        <dbReference type="Pfam" id="PF21539"/>
    </source>
</evidence>
<dbReference type="GO" id="GO:0006364">
    <property type="term" value="P:rRNA processing"/>
    <property type="evidence" value="ECO:0007669"/>
    <property type="project" value="UniProtKB-KW"/>
</dbReference>
<feature type="compositionally biased region" description="Polar residues" evidence="7">
    <location>
        <begin position="70"/>
        <end position="92"/>
    </location>
</feature>
<keyword evidence="10" id="KW-1185">Reference proteome</keyword>
<keyword evidence="4" id="KW-0539">Nucleus</keyword>
<feature type="region of interest" description="Disordered" evidence="7">
    <location>
        <begin position="1"/>
        <end position="190"/>
    </location>
</feature>
<feature type="compositionally biased region" description="Acidic residues" evidence="7">
    <location>
        <begin position="737"/>
        <end position="748"/>
    </location>
</feature>
<dbReference type="GO" id="GO:0032040">
    <property type="term" value="C:small-subunit processome"/>
    <property type="evidence" value="ECO:0007669"/>
    <property type="project" value="TreeGrafter"/>
</dbReference>
<keyword evidence="2" id="KW-0690">Ribosome biogenesis</keyword>
<dbReference type="InterPro" id="IPR048386">
    <property type="entry name" value="Med15_C"/>
</dbReference>
<comment type="caution">
    <text evidence="9">The sequence shown here is derived from an EMBL/GenBank/DDBJ whole genome shotgun (WGS) entry which is preliminary data.</text>
</comment>
<feature type="compositionally biased region" description="Basic and acidic residues" evidence="7">
    <location>
        <begin position="288"/>
        <end position="320"/>
    </location>
</feature>
<dbReference type="Pfam" id="PF04006">
    <property type="entry name" value="Mpp10"/>
    <property type="match status" value="1"/>
</dbReference>
<feature type="region of interest" description="Disordered" evidence="7">
    <location>
        <begin position="883"/>
        <end position="902"/>
    </location>
</feature>
<feature type="compositionally biased region" description="Basic residues" evidence="7">
    <location>
        <begin position="982"/>
        <end position="991"/>
    </location>
</feature>
<feature type="region of interest" description="Disordered" evidence="7">
    <location>
        <begin position="1242"/>
        <end position="1332"/>
    </location>
</feature>
<feature type="compositionally biased region" description="Basic and acidic residues" evidence="7">
    <location>
        <begin position="344"/>
        <end position="360"/>
    </location>
</feature>
<comment type="subcellular location">
    <subcellularLocation>
        <location evidence="1">Nucleus</location>
        <location evidence="1">Nucleolus</location>
    </subcellularLocation>
</comment>
<protein>
    <recommendedName>
        <fullName evidence="8">ARC105/Med15 mediator subunit C-terminal domain-containing protein</fullName>
    </recommendedName>
</protein>
<reference evidence="9" key="1">
    <citation type="submission" date="2020-10" db="EMBL/GenBank/DDBJ databases">
        <authorList>
            <person name="Kikuchi T."/>
        </authorList>
    </citation>
    <scope>NUCLEOTIDE SEQUENCE</scope>
    <source>
        <strain evidence="9">NKZ352</strain>
    </source>
</reference>
<keyword evidence="3" id="KW-0698">rRNA processing</keyword>
<feature type="compositionally biased region" description="Basic and acidic residues" evidence="7">
    <location>
        <begin position="100"/>
        <end position="110"/>
    </location>
</feature>
<evidence type="ECO:0000256" key="2">
    <source>
        <dbReference type="ARBA" id="ARBA00022517"/>
    </source>
</evidence>
<feature type="compositionally biased region" description="Acidic residues" evidence="7">
    <location>
        <begin position="625"/>
        <end position="640"/>
    </location>
</feature>
<dbReference type="Pfam" id="PF21539">
    <property type="entry name" value="Med15_C"/>
    <property type="match status" value="1"/>
</dbReference>
<evidence type="ECO:0000256" key="3">
    <source>
        <dbReference type="ARBA" id="ARBA00022552"/>
    </source>
</evidence>
<evidence type="ECO:0000256" key="1">
    <source>
        <dbReference type="ARBA" id="ARBA00004604"/>
    </source>
</evidence>
<dbReference type="EMBL" id="CAJGYM010000007">
    <property type="protein sequence ID" value="CAD6188049.1"/>
    <property type="molecule type" value="Genomic_DNA"/>
</dbReference>
<accession>A0A8S1GXD5</accession>
<evidence type="ECO:0000256" key="6">
    <source>
        <dbReference type="ARBA" id="ARBA00029455"/>
    </source>
</evidence>
<organism evidence="9 10">
    <name type="scientific">Caenorhabditis auriculariae</name>
    <dbReference type="NCBI Taxonomy" id="2777116"/>
    <lineage>
        <taxon>Eukaryota</taxon>
        <taxon>Metazoa</taxon>
        <taxon>Ecdysozoa</taxon>
        <taxon>Nematoda</taxon>
        <taxon>Chromadorea</taxon>
        <taxon>Rhabditida</taxon>
        <taxon>Rhabditina</taxon>
        <taxon>Rhabditomorpha</taxon>
        <taxon>Rhabditoidea</taxon>
        <taxon>Rhabditidae</taxon>
        <taxon>Peloderinae</taxon>
        <taxon>Caenorhabditis</taxon>
    </lineage>
</organism>
<evidence type="ECO:0000256" key="7">
    <source>
        <dbReference type="SAM" id="MobiDB-lite"/>
    </source>
</evidence>
<evidence type="ECO:0000256" key="5">
    <source>
        <dbReference type="ARBA" id="ARBA00023274"/>
    </source>
</evidence>
<feature type="region of interest" description="Disordered" evidence="7">
    <location>
        <begin position="855"/>
        <end position="877"/>
    </location>
</feature>
<dbReference type="PANTHER" id="PTHR17039">
    <property type="entry name" value="U3 SMALL NUCLEOLAR RIBONUCLEOPROTEIN PROTEIN MPP10"/>
    <property type="match status" value="1"/>
</dbReference>
<feature type="compositionally biased region" description="Polar residues" evidence="7">
    <location>
        <begin position="217"/>
        <end position="227"/>
    </location>
</feature>
<feature type="compositionally biased region" description="Acidic residues" evidence="7">
    <location>
        <begin position="566"/>
        <end position="596"/>
    </location>
</feature>
<feature type="compositionally biased region" description="Basic and acidic residues" evidence="7">
    <location>
        <begin position="176"/>
        <end position="190"/>
    </location>
</feature>
<feature type="compositionally biased region" description="Low complexity" evidence="7">
    <location>
        <begin position="51"/>
        <end position="64"/>
    </location>
</feature>
<dbReference type="InterPro" id="IPR012173">
    <property type="entry name" value="Mpp10"/>
</dbReference>
<proteinExistence type="inferred from homology"/>